<dbReference type="InterPro" id="IPR004875">
    <property type="entry name" value="DDE_SF_endonuclease_dom"/>
</dbReference>
<dbReference type="KEGG" id="soy:115876082"/>
<keyword evidence="3" id="KW-1185">Reference proteome</keyword>
<name>A0A6J2X9J7_SITOR</name>
<feature type="compositionally biased region" description="Basic residues" evidence="1">
    <location>
        <begin position="355"/>
        <end position="377"/>
    </location>
</feature>
<evidence type="ECO:0000313" key="4">
    <source>
        <dbReference type="RefSeq" id="XP_030747635.1"/>
    </source>
</evidence>
<feature type="region of interest" description="Disordered" evidence="1">
    <location>
        <begin position="316"/>
        <end position="409"/>
    </location>
</feature>
<dbReference type="InParanoid" id="A0A6J2X9J7"/>
<dbReference type="OrthoDB" id="6767476at2759"/>
<proteinExistence type="predicted"/>
<dbReference type="InterPro" id="IPR036397">
    <property type="entry name" value="RNaseH_sf"/>
</dbReference>
<evidence type="ECO:0000313" key="3">
    <source>
        <dbReference type="Proteomes" id="UP000504635"/>
    </source>
</evidence>
<dbReference type="Pfam" id="PF03184">
    <property type="entry name" value="DDE_1"/>
    <property type="match status" value="1"/>
</dbReference>
<dbReference type="Proteomes" id="UP000504635">
    <property type="component" value="Unplaced"/>
</dbReference>
<evidence type="ECO:0000259" key="2">
    <source>
        <dbReference type="Pfam" id="PF03184"/>
    </source>
</evidence>
<protein>
    <submittedName>
        <fullName evidence="4">Uncharacterized protein LOC115876082 isoform X1</fullName>
    </submittedName>
</protein>
<sequence>MCGSTFFEYITNVFVPWLDRNTITRPILLFIDGHVSHMTYNLSQYCKQNQIEIIALYPNSTHLIQPMDVAVFKPLKTYWKKAVRQFHIDNDVAKLRKEHFSMIFESALRSVSKETIQNGFKACGLVHFSADNVNFSKMSSTEATENFDFDNVKLKQKLQILEELIPRGKLNIFKESRDIEKWNGDTEDTSLYMLWKTLKTQINQNAGADRPKEQSKKQEPGKDKVIIHSVQILKPSTSLMAQEINSHTPIKENSLSLSKDSATISSVIEENETPQIEKPGCSNGSPYTPFTKFKENVPTPFKKALFWPTELKTEKKRRSKEKIPSAITSQAWQDYHKGKEIEKQKKQEEKENRAKIRQAKKNTKLRLQKKRAEKRRRISSDLSDTDMEWQESSDSLDDVSEIGAPENEEHDEEIKIKDYKIGDFLLVKFLGGNRKTTQYRYVCVVQNIFDESEIEVTSLKCLDENKMIYKMVDNDVSVIKEEDILQKLPEPQVLNFGDRLKYVFPKSVNVFECK</sequence>
<feature type="domain" description="DDE-1" evidence="2">
    <location>
        <begin position="4"/>
        <end position="120"/>
    </location>
</feature>
<dbReference type="AlphaFoldDB" id="A0A6J2X9J7"/>
<accession>A0A6J2X9J7</accession>
<gene>
    <name evidence="4" type="primary">LOC115876082</name>
</gene>
<dbReference type="GeneID" id="115876082"/>
<organism evidence="3 4">
    <name type="scientific">Sitophilus oryzae</name>
    <name type="common">Rice weevil</name>
    <name type="synonym">Curculio oryzae</name>
    <dbReference type="NCBI Taxonomy" id="7048"/>
    <lineage>
        <taxon>Eukaryota</taxon>
        <taxon>Metazoa</taxon>
        <taxon>Ecdysozoa</taxon>
        <taxon>Arthropoda</taxon>
        <taxon>Hexapoda</taxon>
        <taxon>Insecta</taxon>
        <taxon>Pterygota</taxon>
        <taxon>Neoptera</taxon>
        <taxon>Endopterygota</taxon>
        <taxon>Coleoptera</taxon>
        <taxon>Polyphaga</taxon>
        <taxon>Cucujiformia</taxon>
        <taxon>Curculionidae</taxon>
        <taxon>Dryophthorinae</taxon>
        <taxon>Sitophilus</taxon>
    </lineage>
</organism>
<dbReference type="RefSeq" id="XP_030747635.1">
    <property type="nucleotide sequence ID" value="XM_030891775.1"/>
</dbReference>
<dbReference type="Gene3D" id="3.30.420.10">
    <property type="entry name" value="Ribonuclease H-like superfamily/Ribonuclease H"/>
    <property type="match status" value="1"/>
</dbReference>
<feature type="compositionally biased region" description="Acidic residues" evidence="1">
    <location>
        <begin position="383"/>
        <end position="409"/>
    </location>
</feature>
<feature type="compositionally biased region" description="Basic and acidic residues" evidence="1">
    <location>
        <begin position="334"/>
        <end position="354"/>
    </location>
</feature>
<feature type="compositionally biased region" description="Basic and acidic residues" evidence="1">
    <location>
        <begin position="209"/>
        <end position="223"/>
    </location>
</feature>
<feature type="region of interest" description="Disordered" evidence="1">
    <location>
        <begin position="204"/>
        <end position="223"/>
    </location>
</feature>
<evidence type="ECO:0000256" key="1">
    <source>
        <dbReference type="SAM" id="MobiDB-lite"/>
    </source>
</evidence>
<reference evidence="4" key="1">
    <citation type="submission" date="2025-08" db="UniProtKB">
        <authorList>
            <consortium name="RefSeq"/>
        </authorList>
    </citation>
    <scope>IDENTIFICATION</scope>
    <source>
        <tissue evidence="4">Gonads</tissue>
    </source>
</reference>
<dbReference type="GO" id="GO:0003676">
    <property type="term" value="F:nucleic acid binding"/>
    <property type="evidence" value="ECO:0007669"/>
    <property type="project" value="InterPro"/>
</dbReference>